<sequence>MDFETVVAPPYVAKPLTLLPFTAVMLAPGRVGDPASARALARPYRDVAARLTRWIDQRRASTDTGPAIYLHEYTSNGLTVRGLVGALDVSHRAESLADRAVWPHEAIHPEQAGELADRMLQMDLNPAPILLVHHGAASLRELISQVARSRPDWRYLDRTGQRQRIWAIRDDEVLAEIASHLSEARCLIADGHHRYAAYLRLQENRPGTPWDTGLAMLVDQLDTPLFLGAIHRTLAGTTLAALAQAAREVGADVVEQGRRHALSALDSTHLVLTDGSTWHTVEPRGLEREAAVSWLHDRVLTRLTPAAGTIAYHHNVEDALAAAGTTSPAVLLPSPDFDQVRALVEAGGLLPEKATSFQPKPSLGVLMRPVTDG</sequence>
<dbReference type="AlphaFoldDB" id="A0A1H4YG51"/>
<dbReference type="EMBL" id="FNRT01000002">
    <property type="protein sequence ID" value="SED16932.1"/>
    <property type="molecule type" value="Genomic_DNA"/>
</dbReference>
<keyword evidence="2" id="KW-1185">Reference proteome</keyword>
<reference evidence="2" key="1">
    <citation type="submission" date="2016-10" db="EMBL/GenBank/DDBJ databases">
        <authorList>
            <person name="Varghese N."/>
            <person name="Submissions S."/>
        </authorList>
    </citation>
    <scope>NUCLEOTIDE SEQUENCE [LARGE SCALE GENOMIC DNA]</scope>
    <source>
        <strain evidence="2">DSM 22017</strain>
    </source>
</reference>
<evidence type="ECO:0000313" key="1">
    <source>
        <dbReference type="EMBL" id="SED16932.1"/>
    </source>
</evidence>
<dbReference type="STRING" id="402596.SAMN04489844_3824"/>
<protein>
    <submittedName>
        <fullName evidence="1">Uncharacterized conserved protein, DUF1015 family</fullName>
    </submittedName>
</protein>
<dbReference type="RefSeq" id="WP_090971131.1">
    <property type="nucleotide sequence ID" value="NZ_FNRT01000002.1"/>
</dbReference>
<gene>
    <name evidence="1" type="ORF">SAMN04489844_3824</name>
</gene>
<dbReference type="Proteomes" id="UP000198742">
    <property type="component" value="Unassembled WGS sequence"/>
</dbReference>
<organism evidence="1 2">
    <name type="scientific">Nocardioides exalbidus</name>
    <dbReference type="NCBI Taxonomy" id="402596"/>
    <lineage>
        <taxon>Bacteria</taxon>
        <taxon>Bacillati</taxon>
        <taxon>Actinomycetota</taxon>
        <taxon>Actinomycetes</taxon>
        <taxon>Propionibacteriales</taxon>
        <taxon>Nocardioidaceae</taxon>
        <taxon>Nocardioides</taxon>
    </lineage>
</organism>
<dbReference type="PANTHER" id="PTHR36454:SF1">
    <property type="entry name" value="DUF1015 DOMAIN-CONTAINING PROTEIN"/>
    <property type="match status" value="1"/>
</dbReference>
<accession>A0A1H4YG51</accession>
<dbReference type="PANTHER" id="PTHR36454">
    <property type="entry name" value="LMO2823 PROTEIN"/>
    <property type="match status" value="1"/>
</dbReference>
<dbReference type="Pfam" id="PF06245">
    <property type="entry name" value="DUF1015"/>
    <property type="match status" value="1"/>
</dbReference>
<evidence type="ECO:0000313" key="2">
    <source>
        <dbReference type="Proteomes" id="UP000198742"/>
    </source>
</evidence>
<dbReference type="OrthoDB" id="9781616at2"/>
<proteinExistence type="predicted"/>
<dbReference type="InterPro" id="IPR008323">
    <property type="entry name" value="UCP033563"/>
</dbReference>
<name>A0A1H4YG51_9ACTN</name>